<dbReference type="EMBL" id="FP929056">
    <property type="protein sequence ID" value="CBL29007.1"/>
    <property type="molecule type" value="Genomic_DNA"/>
</dbReference>
<evidence type="ECO:0000256" key="1">
    <source>
        <dbReference type="ARBA" id="ARBA00022614"/>
    </source>
</evidence>
<dbReference type="InterPro" id="IPR052574">
    <property type="entry name" value="CDIRP"/>
</dbReference>
<evidence type="ECO:0000256" key="2">
    <source>
        <dbReference type="ARBA" id="ARBA00022737"/>
    </source>
</evidence>
<feature type="compositionally biased region" description="Pro residues" evidence="3">
    <location>
        <begin position="453"/>
        <end position="465"/>
    </location>
</feature>
<evidence type="ECO:0000256" key="4">
    <source>
        <dbReference type="SAM" id="Phobius"/>
    </source>
</evidence>
<protein>
    <submittedName>
        <fullName evidence="5">Leucine Rich Repeat</fullName>
    </submittedName>
</protein>
<dbReference type="SUPFAM" id="SSF52058">
    <property type="entry name" value="L domain-like"/>
    <property type="match status" value="1"/>
</dbReference>
<organism evidence="5 6">
    <name type="scientific">Fretibacterium fastidiosum</name>
    <dbReference type="NCBI Taxonomy" id="651822"/>
    <lineage>
        <taxon>Bacteria</taxon>
        <taxon>Thermotogati</taxon>
        <taxon>Synergistota</taxon>
        <taxon>Synergistia</taxon>
        <taxon>Synergistales</taxon>
        <taxon>Aminobacteriaceae</taxon>
        <taxon>Fretibacterium</taxon>
    </lineage>
</organism>
<keyword evidence="6" id="KW-1185">Reference proteome</keyword>
<evidence type="ECO:0000256" key="3">
    <source>
        <dbReference type="SAM" id="MobiDB-lite"/>
    </source>
</evidence>
<name>A0AB94IZ57_9BACT</name>
<dbReference type="AlphaFoldDB" id="A0AB94IZ57"/>
<proteinExistence type="predicted"/>
<dbReference type="Gene3D" id="3.80.10.10">
    <property type="entry name" value="Ribonuclease Inhibitor"/>
    <property type="match status" value="1"/>
</dbReference>
<keyword evidence="4" id="KW-0812">Transmembrane</keyword>
<dbReference type="InterPro" id="IPR030821">
    <property type="entry name" value="Synergist_CTERM"/>
</dbReference>
<feature type="compositionally biased region" description="Low complexity" evidence="3">
    <location>
        <begin position="439"/>
        <end position="448"/>
    </location>
</feature>
<keyword evidence="4" id="KW-0472">Membrane</keyword>
<keyword evidence="4" id="KW-1133">Transmembrane helix</keyword>
<accession>A0AB94IZ57</accession>
<keyword evidence="1" id="KW-0433">Leucine-rich repeat</keyword>
<gene>
    <name evidence="5" type="ORF">SY1_23530</name>
</gene>
<evidence type="ECO:0000313" key="5">
    <source>
        <dbReference type="EMBL" id="CBL29007.1"/>
    </source>
</evidence>
<dbReference type="NCBIfam" id="TIGR04564">
    <property type="entry name" value="Synergist_CTERM"/>
    <property type="match status" value="1"/>
</dbReference>
<keyword evidence="2" id="KW-0677">Repeat</keyword>
<evidence type="ECO:0000313" key="6">
    <source>
        <dbReference type="Proteomes" id="UP000008957"/>
    </source>
</evidence>
<dbReference type="PANTHER" id="PTHR47566:SF1">
    <property type="entry name" value="PROTEIN NUD1"/>
    <property type="match status" value="1"/>
</dbReference>
<sequence length="625" mass="66608">MIVKPEFGAKNLKGIEYFTYLETLVCSNLELTSLDLSGNKKLTSLHCTNNLLTSLDLSENTELKTLHCENNNALTSLNVSRNTKLETLNCTNNPLTTLDVSRNTALTDLACSGTALTSLDVSQNTALTELACASNALTTLDVSKNTALRELKCANDQLTELNVRANTNLLKLDCSDNQLTALDVSKNTELSTLNCTNNRLTALDVSKNTELSTLNCTNNRLTALDVKANTRLDALYCQGNRLTFLDLEGLPLTSSATVGAQTRDDLILQQRGDKYEANLGTFIPREGFIKVTRLAGLSGGMSIPAVYDSTSGKATFDAEPEKVTYRYVTSNDKAPLMDVTLIVGNVITVSVSGRGRVTHQGSTEALSGDVVVSKGKDATFVVSADAGYAIASLRVDDAPVSVPLVATRYEYTFRNVTENHTLRVAFKARPGGSPGWPGGSPSNPGGSPDKPDVPPTSPDVPPVNPPASVDIPASAGQWTVFWGTPDAQGKVEVTVQVPIKSEVPLIEGSIRIDALGIEGIRIKLLPDSPAASARAMAQQHSYLLQITGTVAENAMNTARIDALHYRLEGGEEKMVRLGTNGDGILLKDMKKGTEPPKSSSGGGCAAGLGSVALLALVPLYIRRRR</sequence>
<dbReference type="InterPro" id="IPR032675">
    <property type="entry name" value="LRR_dom_sf"/>
</dbReference>
<feature type="transmembrane region" description="Helical" evidence="4">
    <location>
        <begin position="600"/>
        <end position="621"/>
    </location>
</feature>
<reference evidence="5 6" key="2">
    <citation type="submission" date="2010-03" db="EMBL/GenBank/DDBJ databases">
        <authorList>
            <person name="Pajon A."/>
        </authorList>
    </citation>
    <scope>NUCLEOTIDE SEQUENCE [LARGE SCALE GENOMIC DNA]</scope>
    <source>
        <strain evidence="5 6">SGP1</strain>
    </source>
</reference>
<dbReference type="PANTHER" id="PTHR47566">
    <property type="match status" value="1"/>
</dbReference>
<dbReference type="GO" id="GO:0035591">
    <property type="term" value="F:signaling adaptor activity"/>
    <property type="evidence" value="ECO:0007669"/>
    <property type="project" value="TreeGrafter"/>
</dbReference>
<dbReference type="KEGG" id="sbr:SY1_23530"/>
<feature type="region of interest" description="Disordered" evidence="3">
    <location>
        <begin position="427"/>
        <end position="469"/>
    </location>
</feature>
<reference evidence="6" key="1">
    <citation type="submission" date="2010-03" db="EMBL/GenBank/DDBJ databases">
        <title>The genome sequence of Synergistetes sp. SGP1.</title>
        <authorList>
            <consortium name="metaHIT consortium -- http://www.metahit.eu/"/>
            <person name="Pajon A."/>
            <person name="Turner K."/>
            <person name="Parkhill J."/>
            <person name="Wade W."/>
            <person name="Vartoukian S."/>
        </authorList>
    </citation>
    <scope>NUCLEOTIDE SEQUENCE [LARGE SCALE GENOMIC DNA]</scope>
    <source>
        <strain evidence="6">SGP1</strain>
    </source>
</reference>
<dbReference type="Proteomes" id="UP000008957">
    <property type="component" value="Chromosome"/>
</dbReference>